<evidence type="ECO:0000256" key="5">
    <source>
        <dbReference type="ARBA" id="ARBA00012541"/>
    </source>
</evidence>
<evidence type="ECO:0000256" key="10">
    <source>
        <dbReference type="ARBA" id="ARBA00023056"/>
    </source>
</evidence>
<dbReference type="GO" id="GO:0003844">
    <property type="term" value="F:1,4-alpha-glucan branching enzyme activity"/>
    <property type="evidence" value="ECO:0007669"/>
    <property type="project" value="UniProtKB-UniRule"/>
</dbReference>
<dbReference type="Pfam" id="PF00128">
    <property type="entry name" value="Alpha-amylase"/>
    <property type="match status" value="1"/>
</dbReference>
<evidence type="ECO:0000256" key="13">
    <source>
        <dbReference type="PIRSR" id="PIRSR000463-1"/>
    </source>
</evidence>
<dbReference type="UniPathway" id="UPA00164"/>
<keyword evidence="10" id="KW-0320">Glycogen biosynthesis</keyword>
<dbReference type="Gene3D" id="3.20.20.80">
    <property type="entry name" value="Glycosidases"/>
    <property type="match status" value="1"/>
</dbReference>
<name>A0A4R1QRC7_9FIRM</name>
<comment type="function">
    <text evidence="2">Catalyzes the formation of the alpha-1,6-glucosidic linkages in glycogen by scission of a 1,4-alpha-linked oligosaccharide from growing alpha-1,4-glucan chains and the subsequent attachment of the oligosaccharide to the alpha-1,6 position.</text>
</comment>
<dbReference type="InterPro" id="IPR006048">
    <property type="entry name" value="A-amylase/branching_C"/>
</dbReference>
<evidence type="ECO:0000256" key="6">
    <source>
        <dbReference type="ARBA" id="ARBA00022600"/>
    </source>
</evidence>
<dbReference type="SUPFAM" id="SSF51011">
    <property type="entry name" value="Glycosyl hydrolase domain"/>
    <property type="match status" value="1"/>
</dbReference>
<evidence type="ECO:0000256" key="2">
    <source>
        <dbReference type="ARBA" id="ARBA00002953"/>
    </source>
</evidence>
<comment type="catalytic activity">
    <reaction evidence="1">
        <text>Transfers a segment of a (1-&gt;4)-alpha-D-glucan chain to a primary hydroxy group in a similar glucan chain.</text>
        <dbReference type="EC" id="2.4.1.18"/>
    </reaction>
</comment>
<dbReference type="GO" id="GO:0005829">
    <property type="term" value="C:cytosol"/>
    <property type="evidence" value="ECO:0007669"/>
    <property type="project" value="TreeGrafter"/>
</dbReference>
<feature type="active site" description="Nucleophile" evidence="13">
    <location>
        <position position="298"/>
    </location>
</feature>
<dbReference type="Gene3D" id="2.60.40.1180">
    <property type="entry name" value="Golgi alpha-mannosidase II"/>
    <property type="match status" value="1"/>
</dbReference>
<evidence type="ECO:0000259" key="14">
    <source>
        <dbReference type="SMART" id="SM00642"/>
    </source>
</evidence>
<dbReference type="Proteomes" id="UP000295184">
    <property type="component" value="Unassembled WGS sequence"/>
</dbReference>
<dbReference type="SMART" id="SM00642">
    <property type="entry name" value="Aamy"/>
    <property type="match status" value="1"/>
</dbReference>
<evidence type="ECO:0000256" key="8">
    <source>
        <dbReference type="ARBA" id="ARBA00022679"/>
    </source>
</evidence>
<keyword evidence="9" id="KW-0624">Polysaccharide degradation</keyword>
<comment type="caution">
    <text evidence="15">The sequence shown here is derived from an EMBL/GenBank/DDBJ whole genome shotgun (WGS) entry which is preliminary data.</text>
</comment>
<evidence type="ECO:0000313" key="15">
    <source>
        <dbReference type="EMBL" id="TCL55493.1"/>
    </source>
</evidence>
<evidence type="ECO:0000256" key="12">
    <source>
        <dbReference type="NCBIfam" id="TIGR01515"/>
    </source>
</evidence>
<dbReference type="CDD" id="cd11322">
    <property type="entry name" value="AmyAc_Glg_BE"/>
    <property type="match status" value="1"/>
</dbReference>
<dbReference type="STRING" id="1650663.GCA_001486665_03624"/>
<dbReference type="EC" id="2.4.1.18" evidence="5 12"/>
<dbReference type="GO" id="GO:0004553">
    <property type="term" value="F:hydrolase activity, hydrolyzing O-glycosyl compounds"/>
    <property type="evidence" value="ECO:0007669"/>
    <property type="project" value="InterPro"/>
</dbReference>
<dbReference type="SUPFAM" id="SSF81296">
    <property type="entry name" value="E set domains"/>
    <property type="match status" value="1"/>
</dbReference>
<dbReference type="GO" id="GO:0030245">
    <property type="term" value="P:cellulose catabolic process"/>
    <property type="evidence" value="ECO:0007669"/>
    <property type="project" value="UniProtKB-KW"/>
</dbReference>
<comment type="pathway">
    <text evidence="3">Glycan biosynthesis; glycogen biosynthesis.</text>
</comment>
<feature type="domain" description="Glycosyl hydrolase family 13 catalytic" evidence="14">
    <location>
        <begin position="143"/>
        <end position="493"/>
    </location>
</feature>
<dbReference type="NCBIfam" id="NF008967">
    <property type="entry name" value="PRK12313.1"/>
    <property type="match status" value="1"/>
</dbReference>
<evidence type="ECO:0000256" key="1">
    <source>
        <dbReference type="ARBA" id="ARBA00000826"/>
    </source>
</evidence>
<evidence type="ECO:0000313" key="16">
    <source>
        <dbReference type="Proteomes" id="UP000295184"/>
    </source>
</evidence>
<dbReference type="CDD" id="cd02855">
    <property type="entry name" value="E_set_GBE_prok_N"/>
    <property type="match status" value="1"/>
</dbReference>
<proteinExistence type="inferred from homology"/>
<comment type="similarity">
    <text evidence="4">Belongs to the glycosyl hydrolase 13 family. GlgB subfamily.</text>
</comment>
<evidence type="ECO:0000256" key="11">
    <source>
        <dbReference type="ARBA" id="ARBA00023277"/>
    </source>
</evidence>
<dbReference type="InterPro" id="IPR013783">
    <property type="entry name" value="Ig-like_fold"/>
</dbReference>
<dbReference type="Pfam" id="PF02806">
    <property type="entry name" value="Alpha-amylase_C"/>
    <property type="match status" value="1"/>
</dbReference>
<organism evidence="15 16">
    <name type="scientific">Allofournierella massiliensis</name>
    <dbReference type="NCBI Taxonomy" id="1650663"/>
    <lineage>
        <taxon>Bacteria</taxon>
        <taxon>Bacillati</taxon>
        <taxon>Bacillota</taxon>
        <taxon>Clostridia</taxon>
        <taxon>Eubacteriales</taxon>
        <taxon>Oscillospiraceae</taxon>
        <taxon>Allofournierella</taxon>
    </lineage>
</organism>
<dbReference type="InterPro" id="IPR004193">
    <property type="entry name" value="Glyco_hydro_13_N"/>
</dbReference>
<gene>
    <name evidence="15" type="ORF">EDD77_1164</name>
</gene>
<dbReference type="GO" id="GO:0005978">
    <property type="term" value="P:glycogen biosynthetic process"/>
    <property type="evidence" value="ECO:0007669"/>
    <property type="project" value="UniProtKB-UniRule"/>
</dbReference>
<dbReference type="PANTHER" id="PTHR43651">
    <property type="entry name" value="1,4-ALPHA-GLUCAN-BRANCHING ENZYME"/>
    <property type="match status" value="1"/>
</dbReference>
<keyword evidence="11" id="KW-0119">Carbohydrate metabolism</keyword>
<dbReference type="SUPFAM" id="SSF51445">
    <property type="entry name" value="(Trans)glycosidases"/>
    <property type="match status" value="1"/>
</dbReference>
<accession>A0A4R1QRC7</accession>
<feature type="active site" description="Proton donor" evidence="13">
    <location>
        <position position="341"/>
    </location>
</feature>
<dbReference type="GO" id="GO:0043169">
    <property type="term" value="F:cation binding"/>
    <property type="evidence" value="ECO:0007669"/>
    <property type="project" value="InterPro"/>
</dbReference>
<evidence type="ECO:0000256" key="4">
    <source>
        <dbReference type="ARBA" id="ARBA00009000"/>
    </source>
</evidence>
<dbReference type="Gene3D" id="2.60.40.10">
    <property type="entry name" value="Immunoglobulins"/>
    <property type="match status" value="1"/>
</dbReference>
<keyword evidence="9" id="KW-0136">Cellulose degradation</keyword>
<keyword evidence="8" id="KW-0808">Transferase</keyword>
<dbReference type="InterPro" id="IPR006407">
    <property type="entry name" value="GlgB"/>
</dbReference>
<keyword evidence="6" id="KW-0321">Glycogen metabolism</keyword>
<dbReference type="InterPro" id="IPR014756">
    <property type="entry name" value="Ig_E-set"/>
</dbReference>
<dbReference type="Pfam" id="PF02922">
    <property type="entry name" value="CBM_48"/>
    <property type="match status" value="1"/>
</dbReference>
<dbReference type="RefSeq" id="WP_242868491.1">
    <property type="nucleotide sequence ID" value="NZ_CABKVM010000019.1"/>
</dbReference>
<evidence type="ECO:0000256" key="9">
    <source>
        <dbReference type="ARBA" id="ARBA00023001"/>
    </source>
</evidence>
<protein>
    <recommendedName>
        <fullName evidence="5 12">1,4-alpha-glucan branching enzyme</fullName>
        <ecNumber evidence="5 12">2.4.1.18</ecNumber>
    </recommendedName>
</protein>
<dbReference type="InterPro" id="IPR006047">
    <property type="entry name" value="GH13_cat_dom"/>
</dbReference>
<keyword evidence="7" id="KW-0328">Glycosyltransferase</keyword>
<dbReference type="InterPro" id="IPR037439">
    <property type="entry name" value="Branching_enzy"/>
</dbReference>
<dbReference type="InterPro" id="IPR017853">
    <property type="entry name" value="GH"/>
</dbReference>
<reference evidence="15 16" key="1">
    <citation type="submission" date="2019-03" db="EMBL/GenBank/DDBJ databases">
        <title>Genomic Encyclopedia of Type Strains, Phase IV (KMG-IV): sequencing the most valuable type-strain genomes for metagenomic binning, comparative biology and taxonomic classification.</title>
        <authorList>
            <person name="Goeker M."/>
        </authorList>
    </citation>
    <scope>NUCLEOTIDE SEQUENCE [LARGE SCALE GENOMIC DNA]</scope>
    <source>
        <strain evidence="15 16">DSM 100451</strain>
    </source>
</reference>
<evidence type="ECO:0000256" key="7">
    <source>
        <dbReference type="ARBA" id="ARBA00022676"/>
    </source>
</evidence>
<sequence>MDLPMLPTEFHTGLCFDAHHLLGAHPAPEQGSDVWLFRLWAPSARRVQVFGDFNSWSGQDLARDAAGVWSGYVTGAHQGQFYKYNIQKQNGDWALHTDPYGFYTELRPGSASVLWGLPTHKFQDKDWIASRSARYDHPLNIYELHAGSWKRHPDGRWYTYRQLAGALIPWLKEQGYNFIELLPLAEHPFDGSWGYQCTGYFSVTSRYGTPEEFAAFVDACHQAGIGVLMDFVPVHFACNGDALARLDGTHLYEYDSDVGLSEWGSYNFNLYRGEVRSFLNSAAAFWLEVYHCDGLRMDAVSRALYWQGDDARGVNQGAVKFLQTMNQGLHQRFPGVILAAEDSTNYLKVTAPVQYDGLGFDYKWDMGWMNDTLRYFSTPFDQRPALYHSITFSMEYFYNELYLLALSHDEVVHGKHTLIDKMWGSYEEKFAQARLLQFYFMLHPGKKLSFMGTELAHFREWDESRAMDWCLLEYPMHQAFLWLVRDLNRLYLQEPALFSGEYHSGRFQWITREAVDDGVFAFTRTSAEGETFLIVLNTQDKTHNHYPLYFDNFRHAHLVLCTDSPYYGGSQSPVGETRSIPGGVMGKSHTLYLDLPALSGSLYRL</sequence>
<dbReference type="PANTHER" id="PTHR43651:SF3">
    <property type="entry name" value="1,4-ALPHA-GLUCAN-BRANCHING ENZYME"/>
    <property type="match status" value="1"/>
</dbReference>
<dbReference type="EMBL" id="SLUM01000016">
    <property type="protein sequence ID" value="TCL55493.1"/>
    <property type="molecule type" value="Genomic_DNA"/>
</dbReference>
<dbReference type="PIRSF" id="PIRSF000463">
    <property type="entry name" value="GlgB"/>
    <property type="match status" value="1"/>
</dbReference>
<dbReference type="AlphaFoldDB" id="A0A4R1QRC7"/>
<dbReference type="NCBIfam" id="TIGR01515">
    <property type="entry name" value="branching_enzym"/>
    <property type="match status" value="1"/>
</dbReference>
<dbReference type="InterPro" id="IPR044143">
    <property type="entry name" value="GlgB_N_E_set_prok"/>
</dbReference>
<evidence type="ECO:0000256" key="3">
    <source>
        <dbReference type="ARBA" id="ARBA00004964"/>
    </source>
</evidence>
<dbReference type="InterPro" id="IPR013780">
    <property type="entry name" value="Glyco_hydro_b"/>
</dbReference>